<dbReference type="Gramene" id="mRNA:HanXRQr2_Chr09g0401381">
    <property type="protein sequence ID" value="mRNA:HanXRQr2_Chr09g0401381"/>
    <property type="gene ID" value="HanXRQr2_Chr09g0401381"/>
</dbReference>
<reference evidence="7" key="2">
    <citation type="submission" date="2017-02" db="EMBL/GenBank/DDBJ databases">
        <title>Sunflower complete genome.</title>
        <authorList>
            <person name="Langlade N."/>
            <person name="Munos S."/>
        </authorList>
    </citation>
    <scope>NUCLEOTIDE SEQUENCE [LARGE SCALE GENOMIC DNA]</scope>
    <source>
        <tissue evidence="7">Leaves</tissue>
    </source>
</reference>
<dbReference type="OrthoDB" id="1424968at2759"/>
<keyword evidence="4" id="KW-0539">Nucleus</keyword>
<name>A0A251TXG6_HELAN</name>
<dbReference type="InterPro" id="IPR003441">
    <property type="entry name" value="NAC-dom"/>
</dbReference>
<evidence type="ECO:0000313" key="8">
    <source>
        <dbReference type="Proteomes" id="UP000215914"/>
    </source>
</evidence>
<evidence type="ECO:0000313" key="7">
    <source>
        <dbReference type="EMBL" id="OTG15827.1"/>
    </source>
</evidence>
<evidence type="ECO:0000256" key="4">
    <source>
        <dbReference type="ARBA" id="ARBA00023242"/>
    </source>
</evidence>
<feature type="domain" description="NAC" evidence="5">
    <location>
        <begin position="53"/>
        <end position="203"/>
    </location>
</feature>
<keyword evidence="3" id="KW-0804">Transcription</keyword>
<proteinExistence type="predicted"/>
<dbReference type="SUPFAM" id="SSF101941">
    <property type="entry name" value="NAC domain"/>
    <property type="match status" value="1"/>
</dbReference>
<keyword evidence="1" id="KW-0805">Transcription regulation</keyword>
<reference evidence="6" key="3">
    <citation type="submission" date="2020-06" db="EMBL/GenBank/DDBJ databases">
        <title>Helianthus annuus Genome sequencing and assembly Release 2.</title>
        <authorList>
            <person name="Gouzy J."/>
            <person name="Langlade N."/>
            <person name="Munos S."/>
        </authorList>
    </citation>
    <scope>NUCLEOTIDE SEQUENCE</scope>
    <source>
        <tissue evidence="6">Leaves</tissue>
    </source>
</reference>
<evidence type="ECO:0000259" key="5">
    <source>
        <dbReference type="PROSITE" id="PS51005"/>
    </source>
</evidence>
<evidence type="ECO:0000256" key="3">
    <source>
        <dbReference type="ARBA" id="ARBA00023163"/>
    </source>
</evidence>
<dbReference type="Gene3D" id="2.170.150.80">
    <property type="entry name" value="NAC domain"/>
    <property type="match status" value="1"/>
</dbReference>
<dbReference type="AlphaFoldDB" id="A0A251TXG6"/>
<dbReference type="Pfam" id="PF02365">
    <property type="entry name" value="NAM"/>
    <property type="match status" value="1"/>
</dbReference>
<dbReference type="PANTHER" id="PTHR31744">
    <property type="entry name" value="PROTEIN CUP-SHAPED COTYLEDON 2-RELATED"/>
    <property type="match status" value="1"/>
</dbReference>
<dbReference type="Proteomes" id="UP000215914">
    <property type="component" value="Chromosome 9"/>
</dbReference>
<evidence type="ECO:0000313" key="6">
    <source>
        <dbReference type="EMBL" id="KAF5792025.1"/>
    </source>
</evidence>
<dbReference type="EMBL" id="MNCJ02000324">
    <property type="protein sequence ID" value="KAF5792025.1"/>
    <property type="molecule type" value="Genomic_DNA"/>
</dbReference>
<sequence>MFWSSSLFSNISIFKAHKLLLCFLFSKHFFQNNKHKILTKMEHNFNHQEPIDLPPGFRFHPTDEELISHYLYPKVSNLNFVARAIGEVDLNKVEPWELPWRAKLGEQEWFFFCVRDRKYPTGSRTNRATSAGYWKATGKDKEIYKENSLVGMKKTLVFYKGRAPKGEKTDWVMHEYRLDGKFSANNLVKSSKGEWVISRVFHKSSGGKKIPISRLLTMKNEYNNQNSFGSSNMPPLMEISSGDGGSRTENSHVTCFSESIEEQDPNNEAIMGSWSSNSAALMAPRIDTMVPTMDNNLDSTWMQDPSILKIFLDANNDSIMKTEMVDYGMNLSGQDDYDCIWNY</sequence>
<dbReference type="PANTHER" id="PTHR31744:SF202">
    <property type="entry name" value="NAC DOMAIN CONTAINING PROTEIN 3-RELATED"/>
    <property type="match status" value="1"/>
</dbReference>
<dbReference type="GO" id="GO:0000976">
    <property type="term" value="F:transcription cis-regulatory region binding"/>
    <property type="evidence" value="ECO:0007669"/>
    <property type="project" value="UniProtKB-ARBA"/>
</dbReference>
<evidence type="ECO:0000256" key="2">
    <source>
        <dbReference type="ARBA" id="ARBA00023125"/>
    </source>
</evidence>
<keyword evidence="8" id="KW-1185">Reference proteome</keyword>
<dbReference type="PROSITE" id="PS51005">
    <property type="entry name" value="NAC"/>
    <property type="match status" value="1"/>
</dbReference>
<dbReference type="FunFam" id="2.170.150.80:FF:000006">
    <property type="entry name" value="NAC domain-containing protein 100-like"/>
    <property type="match status" value="1"/>
</dbReference>
<dbReference type="InterPro" id="IPR036093">
    <property type="entry name" value="NAC_dom_sf"/>
</dbReference>
<dbReference type="GO" id="GO:0006355">
    <property type="term" value="P:regulation of DNA-templated transcription"/>
    <property type="evidence" value="ECO:0007669"/>
    <property type="project" value="InterPro"/>
</dbReference>
<dbReference type="InParanoid" id="A0A251TXG6"/>
<dbReference type="EMBL" id="CM007898">
    <property type="protein sequence ID" value="OTG15827.1"/>
    <property type="molecule type" value="Genomic_DNA"/>
</dbReference>
<evidence type="ECO:0000256" key="1">
    <source>
        <dbReference type="ARBA" id="ARBA00023015"/>
    </source>
</evidence>
<gene>
    <name evidence="7" type="primary">ATNAC2</name>
    <name evidence="7" type="ORF">HannXRQ_Chr09g0264691</name>
    <name evidence="6" type="ORF">HanXRQr2_Chr09g0401381</name>
</gene>
<reference evidence="6 8" key="1">
    <citation type="journal article" date="2017" name="Nature">
        <title>The sunflower genome provides insights into oil metabolism, flowering and Asterid evolution.</title>
        <authorList>
            <person name="Badouin H."/>
            <person name="Gouzy J."/>
            <person name="Grassa C.J."/>
            <person name="Murat F."/>
            <person name="Staton S.E."/>
            <person name="Cottret L."/>
            <person name="Lelandais-Briere C."/>
            <person name="Owens G.L."/>
            <person name="Carrere S."/>
            <person name="Mayjonade B."/>
            <person name="Legrand L."/>
            <person name="Gill N."/>
            <person name="Kane N.C."/>
            <person name="Bowers J.E."/>
            <person name="Hubner S."/>
            <person name="Bellec A."/>
            <person name="Berard A."/>
            <person name="Berges H."/>
            <person name="Blanchet N."/>
            <person name="Boniface M.C."/>
            <person name="Brunel D."/>
            <person name="Catrice O."/>
            <person name="Chaidir N."/>
            <person name="Claudel C."/>
            <person name="Donnadieu C."/>
            <person name="Faraut T."/>
            <person name="Fievet G."/>
            <person name="Helmstetter N."/>
            <person name="King M."/>
            <person name="Knapp S.J."/>
            <person name="Lai Z."/>
            <person name="Le Paslier M.C."/>
            <person name="Lippi Y."/>
            <person name="Lorenzon L."/>
            <person name="Mandel J.R."/>
            <person name="Marage G."/>
            <person name="Marchand G."/>
            <person name="Marquand E."/>
            <person name="Bret-Mestries E."/>
            <person name="Morien E."/>
            <person name="Nambeesan S."/>
            <person name="Nguyen T."/>
            <person name="Pegot-Espagnet P."/>
            <person name="Pouilly N."/>
            <person name="Raftis F."/>
            <person name="Sallet E."/>
            <person name="Schiex T."/>
            <person name="Thomas J."/>
            <person name="Vandecasteele C."/>
            <person name="Vares D."/>
            <person name="Vear F."/>
            <person name="Vautrin S."/>
            <person name="Crespi M."/>
            <person name="Mangin B."/>
            <person name="Burke J.M."/>
            <person name="Salse J."/>
            <person name="Munos S."/>
            <person name="Vincourt P."/>
            <person name="Rieseberg L.H."/>
            <person name="Langlade N.B."/>
        </authorList>
    </citation>
    <scope>NUCLEOTIDE SEQUENCE [LARGE SCALE GENOMIC DNA]</scope>
    <source>
        <strain evidence="8">cv. SF193</strain>
        <tissue evidence="6">Leaves</tissue>
    </source>
</reference>
<accession>A0A251TXG6</accession>
<protein>
    <submittedName>
        <fullName evidence="7">Putative NAC domain-containing protein</fullName>
    </submittedName>
    <submittedName>
        <fullName evidence="6">Transcription factor NAM family</fullName>
    </submittedName>
</protein>
<organism evidence="7 8">
    <name type="scientific">Helianthus annuus</name>
    <name type="common">Common sunflower</name>
    <dbReference type="NCBI Taxonomy" id="4232"/>
    <lineage>
        <taxon>Eukaryota</taxon>
        <taxon>Viridiplantae</taxon>
        <taxon>Streptophyta</taxon>
        <taxon>Embryophyta</taxon>
        <taxon>Tracheophyta</taxon>
        <taxon>Spermatophyta</taxon>
        <taxon>Magnoliopsida</taxon>
        <taxon>eudicotyledons</taxon>
        <taxon>Gunneridae</taxon>
        <taxon>Pentapetalae</taxon>
        <taxon>asterids</taxon>
        <taxon>campanulids</taxon>
        <taxon>Asterales</taxon>
        <taxon>Asteraceae</taxon>
        <taxon>Asteroideae</taxon>
        <taxon>Heliantheae alliance</taxon>
        <taxon>Heliantheae</taxon>
        <taxon>Helianthus</taxon>
    </lineage>
</organism>
<keyword evidence="2" id="KW-0238">DNA-binding</keyword>